<proteinExistence type="predicted"/>
<protein>
    <recommendedName>
        <fullName evidence="4">DHHA1 domain-containing protein</fullName>
    </recommendedName>
</protein>
<evidence type="ECO:0000259" key="1">
    <source>
        <dbReference type="Pfam" id="PF01368"/>
    </source>
</evidence>
<feature type="non-terminal residue" evidence="3">
    <location>
        <position position="1"/>
    </location>
</feature>
<dbReference type="InterPro" id="IPR038763">
    <property type="entry name" value="DHH_sf"/>
</dbReference>
<dbReference type="GO" id="GO:0003676">
    <property type="term" value="F:nucleic acid binding"/>
    <property type="evidence" value="ECO:0007669"/>
    <property type="project" value="InterPro"/>
</dbReference>
<dbReference type="Pfam" id="PF02272">
    <property type="entry name" value="DHHA1"/>
    <property type="match status" value="1"/>
</dbReference>
<sequence length="329" mass="36959">VDEIISSANKIFLTTHENPDGDGLGSEVALYHHLNEVGKEVKIINCSPTPDMYDFLNTNSCIETYDENKHSEWVKNADLAIVFDVGDFERTRVLKDVIYSNNIPVMNIDHHPHPDNHGFSYNIVDIKSAATGCMVRSYLKEARDKPLTKEICEGIYVAVMTDTGCFRHSNTDTYCHSIAIECLDKGVNTNFIYQKIYENSSKTRVSVLGEMISNIGYDLDGKFAWSIVTNNMMNKYHATKNDLDGFSDFIRSIKGVEVALIIYEVDLNSCRINFRSKGTFTVNNIAKSFGGGGHAFASGAVINKSLDEAKEMIINTTKNMILEQRKNYK</sequence>
<dbReference type="Gene3D" id="3.10.310.30">
    <property type="match status" value="1"/>
</dbReference>
<gene>
    <name evidence="3" type="ORF">METZ01_LOCUS74113</name>
</gene>
<dbReference type="InterPro" id="IPR003156">
    <property type="entry name" value="DHHA1_dom"/>
</dbReference>
<dbReference type="PANTHER" id="PTHR47618:SF1">
    <property type="entry name" value="BIFUNCTIONAL OLIGORIBONUCLEASE AND PAP PHOSPHATASE NRNA"/>
    <property type="match status" value="1"/>
</dbReference>
<reference evidence="3" key="1">
    <citation type="submission" date="2018-05" db="EMBL/GenBank/DDBJ databases">
        <authorList>
            <person name="Lanie J.A."/>
            <person name="Ng W.-L."/>
            <person name="Kazmierczak K.M."/>
            <person name="Andrzejewski T.M."/>
            <person name="Davidsen T.M."/>
            <person name="Wayne K.J."/>
            <person name="Tettelin H."/>
            <person name="Glass J.I."/>
            <person name="Rusch D."/>
            <person name="Podicherti R."/>
            <person name="Tsui H.-C.T."/>
            <person name="Winkler M.E."/>
        </authorList>
    </citation>
    <scope>NUCLEOTIDE SEQUENCE</scope>
</reference>
<dbReference type="SUPFAM" id="SSF64182">
    <property type="entry name" value="DHH phosphoesterases"/>
    <property type="match status" value="1"/>
</dbReference>
<dbReference type="InterPro" id="IPR051319">
    <property type="entry name" value="Oligoribo/pAp-PDE_c-di-AMP_PDE"/>
</dbReference>
<name>A0A381TZJ3_9ZZZZ</name>
<dbReference type="Gene3D" id="3.90.1640.10">
    <property type="entry name" value="inorganic pyrophosphatase (n-terminal core)"/>
    <property type="match status" value="1"/>
</dbReference>
<feature type="domain" description="DHHA1" evidence="2">
    <location>
        <begin position="235"/>
        <end position="316"/>
    </location>
</feature>
<evidence type="ECO:0000259" key="2">
    <source>
        <dbReference type="Pfam" id="PF02272"/>
    </source>
</evidence>
<organism evidence="3">
    <name type="scientific">marine metagenome</name>
    <dbReference type="NCBI Taxonomy" id="408172"/>
    <lineage>
        <taxon>unclassified sequences</taxon>
        <taxon>metagenomes</taxon>
        <taxon>ecological metagenomes</taxon>
    </lineage>
</organism>
<evidence type="ECO:0008006" key="4">
    <source>
        <dbReference type="Google" id="ProtNLM"/>
    </source>
</evidence>
<dbReference type="PANTHER" id="PTHR47618">
    <property type="entry name" value="BIFUNCTIONAL OLIGORIBONUCLEASE AND PAP PHOSPHATASE NRNA"/>
    <property type="match status" value="1"/>
</dbReference>
<evidence type="ECO:0000313" key="3">
    <source>
        <dbReference type="EMBL" id="SVA21259.1"/>
    </source>
</evidence>
<dbReference type="InterPro" id="IPR001667">
    <property type="entry name" value="DDH_dom"/>
</dbReference>
<dbReference type="EMBL" id="UINC01005427">
    <property type="protein sequence ID" value="SVA21259.1"/>
    <property type="molecule type" value="Genomic_DNA"/>
</dbReference>
<dbReference type="Pfam" id="PF01368">
    <property type="entry name" value="DHH"/>
    <property type="match status" value="1"/>
</dbReference>
<accession>A0A381TZJ3</accession>
<dbReference type="AlphaFoldDB" id="A0A381TZJ3"/>
<feature type="domain" description="DDH" evidence="1">
    <location>
        <begin position="10"/>
        <end position="158"/>
    </location>
</feature>